<dbReference type="InterPro" id="IPR000814">
    <property type="entry name" value="TBP"/>
</dbReference>
<dbReference type="EMBL" id="JBHTAP010000001">
    <property type="protein sequence ID" value="MFC7235568.1"/>
    <property type="molecule type" value="Genomic_DNA"/>
</dbReference>
<reference evidence="8 9" key="1">
    <citation type="journal article" date="2019" name="Int. J. Syst. Evol. Microbiol.">
        <title>The Global Catalogue of Microorganisms (GCM) 10K type strain sequencing project: providing services to taxonomists for standard genome sequencing and annotation.</title>
        <authorList>
            <consortium name="The Broad Institute Genomics Platform"/>
            <consortium name="The Broad Institute Genome Sequencing Center for Infectious Disease"/>
            <person name="Wu L."/>
            <person name="Ma J."/>
        </authorList>
    </citation>
    <scope>NUCLEOTIDE SEQUENCE [LARGE SCALE GENOMIC DNA]</scope>
    <source>
        <strain evidence="8 9">DT85</strain>
    </source>
</reference>
<dbReference type="GeneID" id="79267264"/>
<gene>
    <name evidence="7" type="primary">tbp</name>
    <name evidence="8" type="ORF">ACFQJ4_09610</name>
</gene>
<comment type="caution">
    <text evidence="8">The sequence shown here is derived from an EMBL/GenBank/DDBJ whole genome shotgun (WGS) entry which is preliminary data.</text>
</comment>
<accession>A0ABD5ZQ63</accession>
<keyword evidence="2 7" id="KW-0677">Repeat</keyword>
<evidence type="ECO:0000256" key="5">
    <source>
        <dbReference type="ARBA" id="ARBA00023163"/>
    </source>
</evidence>
<sequence length="186" mass="19774">MTPPADSVEIQNVVASTGIEQELDLDALAMDLTGSSYDPENFPGVVYRLQEPKAAMLIFRSGKIVCTGANSIDAVHEALSIAFDRLRELNIPVPEDPEITVQNIVSTADLGATLNLNAIAIGFGLENVEYEPEQFPGLVYRLDEPDVVVLLFGSGKLVITGGKTVDDASEAATVVTDELESLGLLG</sequence>
<dbReference type="CDD" id="cd04518">
    <property type="entry name" value="TBP_archaea"/>
    <property type="match status" value="1"/>
</dbReference>
<comment type="function">
    <text evidence="6 7">General factor that plays a role in the activation of archaeal genes transcribed by RNA polymerase. Binds specifically to the TATA box promoter element which lies close to the position of transcription initiation.</text>
</comment>
<keyword evidence="5 7" id="KW-0804">Transcription</keyword>
<dbReference type="SUPFAM" id="SSF55945">
    <property type="entry name" value="TATA-box binding protein-like"/>
    <property type="match status" value="2"/>
</dbReference>
<comment type="caution">
    <text evidence="7">Lacks conserved residue(s) required for the propagation of feature annotation.</text>
</comment>
<dbReference type="Gene3D" id="3.30.310.10">
    <property type="entry name" value="TATA-Binding Protein"/>
    <property type="match status" value="2"/>
</dbReference>
<evidence type="ECO:0000256" key="4">
    <source>
        <dbReference type="ARBA" id="ARBA00023125"/>
    </source>
</evidence>
<dbReference type="Pfam" id="PF00352">
    <property type="entry name" value="TBP"/>
    <property type="match status" value="2"/>
</dbReference>
<dbReference type="PANTHER" id="PTHR10126">
    <property type="entry name" value="TATA-BOX BINDING PROTEIN"/>
    <property type="match status" value="1"/>
</dbReference>
<evidence type="ECO:0000256" key="1">
    <source>
        <dbReference type="ARBA" id="ARBA00005560"/>
    </source>
</evidence>
<dbReference type="InterPro" id="IPR012295">
    <property type="entry name" value="TBP_dom_sf"/>
</dbReference>
<keyword evidence="4 7" id="KW-0238">DNA-binding</keyword>
<dbReference type="GO" id="GO:0003700">
    <property type="term" value="F:DNA-binding transcription factor activity"/>
    <property type="evidence" value="ECO:0007669"/>
    <property type="project" value="UniProtKB-UniRule"/>
</dbReference>
<comment type="similarity">
    <text evidence="1 7">Belongs to the TBP family.</text>
</comment>
<evidence type="ECO:0000256" key="7">
    <source>
        <dbReference type="HAMAP-Rule" id="MF_00408"/>
    </source>
</evidence>
<dbReference type="AlphaFoldDB" id="A0ABD5ZQ63"/>
<evidence type="ECO:0000256" key="6">
    <source>
        <dbReference type="ARBA" id="ARBA00025680"/>
    </source>
</evidence>
<organism evidence="8 9">
    <name type="scientific">Halosegnis marinus</name>
    <dbReference type="NCBI Taxonomy" id="3034023"/>
    <lineage>
        <taxon>Archaea</taxon>
        <taxon>Methanobacteriati</taxon>
        <taxon>Methanobacteriota</taxon>
        <taxon>Stenosarchaea group</taxon>
        <taxon>Halobacteria</taxon>
        <taxon>Halobacteriales</taxon>
        <taxon>Natronomonadaceae</taxon>
        <taxon>Halosegnis</taxon>
    </lineage>
</organism>
<keyword evidence="9" id="KW-1185">Reference proteome</keyword>
<dbReference type="FunFam" id="3.30.310.10:FF:000010">
    <property type="entry name" value="TATA-box-binding protein"/>
    <property type="match status" value="1"/>
</dbReference>
<evidence type="ECO:0000256" key="2">
    <source>
        <dbReference type="ARBA" id="ARBA00022737"/>
    </source>
</evidence>
<dbReference type="NCBIfam" id="NF001597">
    <property type="entry name" value="PRK00394.2-2"/>
    <property type="match status" value="1"/>
</dbReference>
<dbReference type="InterPro" id="IPR033711">
    <property type="entry name" value="TBP_archaea"/>
</dbReference>
<evidence type="ECO:0000313" key="8">
    <source>
        <dbReference type="EMBL" id="MFC7235568.1"/>
    </source>
</evidence>
<dbReference type="HAMAP" id="MF_00408">
    <property type="entry name" value="TATA_bind_prot_arch"/>
    <property type="match status" value="1"/>
</dbReference>
<dbReference type="NCBIfam" id="NF001593">
    <property type="entry name" value="PRK00394.1-2"/>
    <property type="match status" value="1"/>
</dbReference>
<protein>
    <recommendedName>
        <fullName evidence="7">TATA-box-binding protein</fullName>
    </recommendedName>
    <alternativeName>
        <fullName evidence="7">Box A-binding protein</fullName>
        <shortName evidence="7">BAP</shortName>
    </alternativeName>
    <alternativeName>
        <fullName evidence="7">TATA sequence-binding protein</fullName>
        <shortName evidence="7">TBP</shortName>
    </alternativeName>
    <alternativeName>
        <fullName evidence="7">TATA-box factor</fullName>
    </alternativeName>
</protein>
<dbReference type="NCBIfam" id="NF001595">
    <property type="entry name" value="PRK00394.1-5"/>
    <property type="match status" value="1"/>
</dbReference>
<dbReference type="GO" id="GO:0003677">
    <property type="term" value="F:DNA binding"/>
    <property type="evidence" value="ECO:0007669"/>
    <property type="project" value="UniProtKB-KW"/>
</dbReference>
<dbReference type="PRINTS" id="PR00686">
    <property type="entry name" value="TIFACTORIID"/>
</dbReference>
<evidence type="ECO:0000256" key="3">
    <source>
        <dbReference type="ARBA" id="ARBA00023015"/>
    </source>
</evidence>
<dbReference type="FunFam" id="3.30.310.10:FF:000007">
    <property type="entry name" value="TATA-box-binding protein"/>
    <property type="match status" value="1"/>
</dbReference>
<keyword evidence="3 7" id="KW-0805">Transcription regulation</keyword>
<name>A0ABD5ZQ63_9EURY</name>
<dbReference type="RefSeq" id="WP_276233703.1">
    <property type="nucleotide sequence ID" value="NZ_CP119802.1"/>
</dbReference>
<evidence type="ECO:0000313" key="9">
    <source>
        <dbReference type="Proteomes" id="UP001596398"/>
    </source>
</evidence>
<feature type="repeat" description="1" evidence="7">
    <location>
        <begin position="10"/>
        <end position="86"/>
    </location>
</feature>
<proteinExistence type="inferred from homology"/>
<dbReference type="Proteomes" id="UP001596398">
    <property type="component" value="Unassembled WGS sequence"/>
</dbReference>